<evidence type="ECO:0000256" key="3">
    <source>
        <dbReference type="ARBA" id="ARBA00022448"/>
    </source>
</evidence>
<evidence type="ECO:0000256" key="5">
    <source>
        <dbReference type="ARBA" id="ARBA00022670"/>
    </source>
</evidence>
<dbReference type="GO" id="GO:0015031">
    <property type="term" value="P:protein transport"/>
    <property type="evidence" value="ECO:0007669"/>
    <property type="project" value="UniProtKB-KW"/>
</dbReference>
<evidence type="ECO:0000256" key="1">
    <source>
        <dbReference type="ARBA" id="ARBA00004496"/>
    </source>
</evidence>
<evidence type="ECO:0000256" key="2">
    <source>
        <dbReference type="ARBA" id="ARBA00010958"/>
    </source>
</evidence>
<evidence type="ECO:0000256" key="7">
    <source>
        <dbReference type="ARBA" id="ARBA00022807"/>
    </source>
</evidence>
<sequence>MESSIGNLFASVTSVYNRAIATSDGSNPQPGTESNSEATEWWCLGEFYDTSRARERRERELGIMWWSYRSGFSEMKPYGFTSDTGWGCMLRCSQMLLCQSLSLHRPSITPDTYLNLFADVPGKAHPFGIHGMCRAGLGRDKFPGEWFGPREGCYVVKDLVGGSRTGEDLEVMVAGEGCIYRDKVVEEMEKVEVGGEPLPPPPPISSDHDPLYNPPPSLSSPQDWSKSLLILIPLRLGVNGIDGRYRKNIVEAFSMKSFTGMMGGTPRHAIYFYGVDKGGGGLRGKDPHTTQFAPRRGRGEGKVKATREYRDSVRGGDVTVRLESIDPSLALGFYVRGREEFEAFVREAREGVAGEDLEGGKRLFSVEDRAPDYGGDLGLEGCVMDGEEGEDKSEDEWEFI</sequence>
<dbReference type="GO" id="GO:0000045">
    <property type="term" value="P:autophagosome assembly"/>
    <property type="evidence" value="ECO:0007669"/>
    <property type="project" value="TreeGrafter"/>
</dbReference>
<dbReference type="InterPro" id="IPR046792">
    <property type="entry name" value="Peptidase_C54_cat"/>
</dbReference>
<comment type="function">
    <text evidence="11">Cysteine protease that plays a key role in autophagy by mediating both proteolytic activation and delipidation of ATG8 family proteins.</text>
</comment>
<reference evidence="14" key="1">
    <citation type="submission" date="2022-07" db="EMBL/GenBank/DDBJ databases">
        <title>Genome analysis of Parmales, a sister group of diatoms, reveals the evolutionary specialization of diatoms from phago-mixotrophs to photoautotrophs.</title>
        <authorList>
            <person name="Ban H."/>
            <person name="Sato S."/>
            <person name="Yoshikawa S."/>
            <person name="Kazumasa Y."/>
            <person name="Nakamura Y."/>
            <person name="Ichinomiya M."/>
            <person name="Saitoh K."/>
            <person name="Sato N."/>
            <person name="Blanc-Mathieu R."/>
            <person name="Endo H."/>
            <person name="Kuwata A."/>
            <person name="Ogata H."/>
        </authorList>
    </citation>
    <scope>NUCLEOTIDE SEQUENCE</scope>
</reference>
<dbReference type="EMBL" id="BRXZ01000999">
    <property type="protein sequence ID" value="GMH59652.1"/>
    <property type="molecule type" value="Genomic_DNA"/>
</dbReference>
<evidence type="ECO:0000256" key="6">
    <source>
        <dbReference type="ARBA" id="ARBA00022801"/>
    </source>
</evidence>
<keyword evidence="6 11" id="KW-0378">Hydrolase</keyword>
<dbReference type="EC" id="3.4.22.-" evidence="11"/>
<keyword evidence="3" id="KW-0813">Transport</keyword>
<dbReference type="Pfam" id="PF03416">
    <property type="entry name" value="Peptidase_C54"/>
    <property type="match status" value="1"/>
</dbReference>
<dbReference type="GO" id="GO:0005737">
    <property type="term" value="C:cytoplasm"/>
    <property type="evidence" value="ECO:0007669"/>
    <property type="project" value="UniProtKB-SubCell"/>
</dbReference>
<dbReference type="PANTHER" id="PTHR22624">
    <property type="entry name" value="CYSTEINE PROTEASE ATG4"/>
    <property type="match status" value="1"/>
</dbReference>
<keyword evidence="5 11" id="KW-0645">Protease</keyword>
<dbReference type="Proteomes" id="UP001165082">
    <property type="component" value="Unassembled WGS sequence"/>
</dbReference>
<evidence type="ECO:0000313" key="15">
    <source>
        <dbReference type="Proteomes" id="UP001165082"/>
    </source>
</evidence>
<dbReference type="GO" id="GO:0000423">
    <property type="term" value="P:mitophagy"/>
    <property type="evidence" value="ECO:0007669"/>
    <property type="project" value="TreeGrafter"/>
</dbReference>
<keyword evidence="4 11" id="KW-0963">Cytoplasm</keyword>
<evidence type="ECO:0000256" key="9">
    <source>
        <dbReference type="ARBA" id="ARBA00023006"/>
    </source>
</evidence>
<dbReference type="GO" id="GO:0034727">
    <property type="term" value="P:piecemeal microautophagy of the nucleus"/>
    <property type="evidence" value="ECO:0007669"/>
    <property type="project" value="TreeGrafter"/>
</dbReference>
<evidence type="ECO:0000256" key="4">
    <source>
        <dbReference type="ARBA" id="ARBA00022490"/>
    </source>
</evidence>
<dbReference type="GO" id="GO:0016485">
    <property type="term" value="P:protein processing"/>
    <property type="evidence" value="ECO:0007669"/>
    <property type="project" value="TreeGrafter"/>
</dbReference>
<gene>
    <name evidence="14" type="ORF">TrRE_jg8081</name>
</gene>
<dbReference type="AlphaFoldDB" id="A0A9W6ZSG7"/>
<keyword evidence="8 11" id="KW-0653">Protein transport</keyword>
<evidence type="ECO:0000259" key="13">
    <source>
        <dbReference type="Pfam" id="PF03416"/>
    </source>
</evidence>
<comment type="subcellular location">
    <subcellularLocation>
        <location evidence="1 11">Cytoplasm</location>
    </subcellularLocation>
</comment>
<comment type="caution">
    <text evidence="14">The sequence shown here is derived from an EMBL/GenBank/DDBJ whole genome shotgun (WGS) entry which is preliminary data.</text>
</comment>
<evidence type="ECO:0000313" key="14">
    <source>
        <dbReference type="EMBL" id="GMH59652.1"/>
    </source>
</evidence>
<accession>A0A9W6ZSG7</accession>
<evidence type="ECO:0000256" key="8">
    <source>
        <dbReference type="ARBA" id="ARBA00022927"/>
    </source>
</evidence>
<feature type="region of interest" description="Disordered" evidence="12">
    <location>
        <begin position="192"/>
        <end position="219"/>
    </location>
</feature>
<dbReference type="PANTHER" id="PTHR22624:SF49">
    <property type="entry name" value="CYSTEINE PROTEASE"/>
    <property type="match status" value="1"/>
</dbReference>
<organism evidence="14 15">
    <name type="scientific">Triparma retinervis</name>
    <dbReference type="NCBI Taxonomy" id="2557542"/>
    <lineage>
        <taxon>Eukaryota</taxon>
        <taxon>Sar</taxon>
        <taxon>Stramenopiles</taxon>
        <taxon>Ochrophyta</taxon>
        <taxon>Bolidophyceae</taxon>
        <taxon>Parmales</taxon>
        <taxon>Triparmaceae</taxon>
        <taxon>Triparma</taxon>
    </lineage>
</organism>
<dbReference type="OrthoDB" id="2960936at2759"/>
<evidence type="ECO:0000256" key="12">
    <source>
        <dbReference type="SAM" id="MobiDB-lite"/>
    </source>
</evidence>
<dbReference type="GO" id="GO:0035973">
    <property type="term" value="P:aggrephagy"/>
    <property type="evidence" value="ECO:0007669"/>
    <property type="project" value="TreeGrafter"/>
</dbReference>
<dbReference type="GO" id="GO:0004197">
    <property type="term" value="F:cysteine-type endopeptidase activity"/>
    <property type="evidence" value="ECO:0007669"/>
    <property type="project" value="TreeGrafter"/>
</dbReference>
<comment type="similarity">
    <text evidence="2 11">Belongs to the peptidase C54 family.</text>
</comment>
<evidence type="ECO:0000256" key="11">
    <source>
        <dbReference type="RuleBase" id="RU363115"/>
    </source>
</evidence>
<dbReference type="InterPro" id="IPR005078">
    <property type="entry name" value="Peptidase_C54"/>
</dbReference>
<evidence type="ECO:0000256" key="10">
    <source>
        <dbReference type="ARBA" id="ARBA00029362"/>
    </source>
</evidence>
<keyword evidence="15" id="KW-1185">Reference proteome</keyword>
<protein>
    <recommendedName>
        <fullName evidence="11">Cysteine protease</fullName>
        <ecNumber evidence="11">3.4.22.-</ecNumber>
    </recommendedName>
</protein>
<proteinExistence type="inferred from homology"/>
<dbReference type="InterPro" id="IPR038765">
    <property type="entry name" value="Papain-like_cys_pep_sf"/>
</dbReference>
<feature type="domain" description="Peptidase C54 catalytic" evidence="13">
    <location>
        <begin position="63"/>
        <end position="346"/>
    </location>
</feature>
<keyword evidence="9 11" id="KW-0072">Autophagy</keyword>
<name>A0A9W6ZSG7_9STRA</name>
<dbReference type="GO" id="GO:0019786">
    <property type="term" value="F:protein-phosphatidylethanolamide deconjugating activity"/>
    <property type="evidence" value="ECO:0007669"/>
    <property type="project" value="InterPro"/>
</dbReference>
<keyword evidence="7" id="KW-0788">Thiol protease</keyword>
<dbReference type="SUPFAM" id="SSF54001">
    <property type="entry name" value="Cysteine proteinases"/>
    <property type="match status" value="1"/>
</dbReference>
<comment type="catalytic activity">
    <reaction evidence="10">
        <text>[protein]-C-terminal L-amino acid-glycyl-phosphatidylethanolamide + H2O = [protein]-C-terminal L-amino acid-glycine + a 1,2-diacyl-sn-glycero-3-phosphoethanolamine</text>
        <dbReference type="Rhea" id="RHEA:67548"/>
        <dbReference type="Rhea" id="RHEA-COMP:17323"/>
        <dbReference type="Rhea" id="RHEA-COMP:17324"/>
        <dbReference type="ChEBI" id="CHEBI:15377"/>
        <dbReference type="ChEBI" id="CHEBI:64612"/>
        <dbReference type="ChEBI" id="CHEBI:172940"/>
        <dbReference type="ChEBI" id="CHEBI:172941"/>
    </reaction>
    <physiologicalReaction direction="left-to-right" evidence="10">
        <dbReference type="Rhea" id="RHEA:67549"/>
    </physiologicalReaction>
</comment>